<reference evidence="10 12" key="2">
    <citation type="submission" date="2019-03" db="EMBL/GenBank/DDBJ databases">
        <title>Genomic Encyclopedia of Type Strains, Phase IV (KMG-IV): sequencing the most valuable type-strain genomes for metagenomic binning, comparative biology and taxonomic classification.</title>
        <authorList>
            <person name="Goeker M."/>
        </authorList>
    </citation>
    <scope>NUCLEOTIDE SEQUENCE [LARGE SCALE GENOMIC DNA]</scope>
    <source>
        <strain evidence="10 12">DSM 101483</strain>
    </source>
</reference>
<dbReference type="EMBL" id="CP014206">
    <property type="protein sequence ID" value="AMK11887.1"/>
    <property type="molecule type" value="Genomic_DNA"/>
</dbReference>
<dbReference type="OrthoDB" id="9780797at2"/>
<dbReference type="AlphaFoldDB" id="A0A126QQ91"/>
<dbReference type="NCBIfam" id="TIGR00613">
    <property type="entry name" value="reco"/>
    <property type="match status" value="1"/>
</dbReference>
<keyword evidence="4 7" id="KW-0233">DNA recombination</keyword>
<dbReference type="InterPro" id="IPR012340">
    <property type="entry name" value="NA-bd_OB-fold"/>
</dbReference>
<dbReference type="EMBL" id="SOBK01000009">
    <property type="protein sequence ID" value="TDT87152.1"/>
    <property type="molecule type" value="Genomic_DNA"/>
</dbReference>
<dbReference type="InterPro" id="IPR003717">
    <property type="entry name" value="RecO"/>
</dbReference>
<dbReference type="Pfam" id="PF02565">
    <property type="entry name" value="RecO_C"/>
    <property type="match status" value="1"/>
</dbReference>
<feature type="domain" description="DNA replication/recombination mediator RecO N-terminal" evidence="8">
    <location>
        <begin position="1"/>
        <end position="80"/>
    </location>
</feature>
<dbReference type="GO" id="GO:0006310">
    <property type="term" value="P:DNA recombination"/>
    <property type="evidence" value="ECO:0007669"/>
    <property type="project" value="UniProtKB-UniRule"/>
</dbReference>
<evidence type="ECO:0000256" key="3">
    <source>
        <dbReference type="ARBA" id="ARBA00022763"/>
    </source>
</evidence>
<dbReference type="SUPFAM" id="SSF50249">
    <property type="entry name" value="Nucleic acid-binding proteins"/>
    <property type="match status" value="1"/>
</dbReference>
<reference evidence="9 11" key="1">
    <citation type="journal article" date="2016" name="Front. Microbiol.">
        <title>Genome Sequence of the Piezophilic, Mesophilic Sulfate-Reducing Bacterium Desulfovibrio indicus J2T.</title>
        <authorList>
            <person name="Cao J."/>
            <person name="Maignien L."/>
            <person name="Shao Z."/>
            <person name="Alain K."/>
            <person name="Jebbar M."/>
        </authorList>
    </citation>
    <scope>NUCLEOTIDE SEQUENCE [LARGE SCALE GENOMIC DNA]</scope>
    <source>
        <strain evidence="9 11">J2</strain>
    </source>
</reference>
<evidence type="ECO:0000256" key="6">
    <source>
        <dbReference type="ARBA" id="ARBA00033409"/>
    </source>
</evidence>
<dbReference type="PANTHER" id="PTHR33991">
    <property type="entry name" value="DNA REPAIR PROTEIN RECO"/>
    <property type="match status" value="1"/>
</dbReference>
<dbReference type="SUPFAM" id="SSF57863">
    <property type="entry name" value="ArfGap/RecO-like zinc finger"/>
    <property type="match status" value="1"/>
</dbReference>
<evidence type="ECO:0000313" key="12">
    <source>
        <dbReference type="Proteomes" id="UP000295506"/>
    </source>
</evidence>
<keyword evidence="5 7" id="KW-0234">DNA repair</keyword>
<dbReference type="GO" id="GO:0006302">
    <property type="term" value="P:double-strand break repair"/>
    <property type="evidence" value="ECO:0007669"/>
    <property type="project" value="TreeGrafter"/>
</dbReference>
<dbReference type="GO" id="GO:0043590">
    <property type="term" value="C:bacterial nucleoid"/>
    <property type="evidence" value="ECO:0007669"/>
    <property type="project" value="TreeGrafter"/>
</dbReference>
<name>A0A126QQ91_9BACT</name>
<dbReference type="Pfam" id="PF11967">
    <property type="entry name" value="RecO_N"/>
    <property type="match status" value="1"/>
</dbReference>
<protein>
    <recommendedName>
        <fullName evidence="2 7">DNA repair protein RecO</fullName>
    </recommendedName>
    <alternativeName>
        <fullName evidence="6 7">Recombination protein O</fullName>
    </alternativeName>
</protein>
<evidence type="ECO:0000256" key="7">
    <source>
        <dbReference type="HAMAP-Rule" id="MF_00201"/>
    </source>
</evidence>
<organism evidence="10 12">
    <name type="scientific">Pseudodesulfovibrio indicus</name>
    <dbReference type="NCBI Taxonomy" id="1716143"/>
    <lineage>
        <taxon>Bacteria</taxon>
        <taxon>Pseudomonadati</taxon>
        <taxon>Thermodesulfobacteriota</taxon>
        <taxon>Desulfovibrionia</taxon>
        <taxon>Desulfovibrionales</taxon>
        <taxon>Desulfovibrionaceae</taxon>
    </lineage>
</organism>
<keyword evidence="3 7" id="KW-0227">DNA damage</keyword>
<keyword evidence="11" id="KW-1185">Reference proteome</keyword>
<evidence type="ECO:0000256" key="5">
    <source>
        <dbReference type="ARBA" id="ARBA00023204"/>
    </source>
</evidence>
<dbReference type="Gene3D" id="1.20.1440.120">
    <property type="entry name" value="Recombination protein O, C-terminal domain"/>
    <property type="match status" value="1"/>
</dbReference>
<dbReference type="Proteomes" id="UP000295506">
    <property type="component" value="Unassembled WGS sequence"/>
</dbReference>
<dbReference type="HAMAP" id="MF_00201">
    <property type="entry name" value="RecO"/>
    <property type="match status" value="1"/>
</dbReference>
<accession>A0A126QQ91</accession>
<gene>
    <name evidence="7" type="primary">recO</name>
    <name evidence="9" type="ORF">AWY79_12570</name>
    <name evidence="10" type="ORF">EDC59_10939</name>
</gene>
<dbReference type="RefSeq" id="WP_066804450.1">
    <property type="nucleotide sequence ID" value="NZ_CP014206.1"/>
</dbReference>
<dbReference type="InterPro" id="IPR042242">
    <property type="entry name" value="RecO_C"/>
</dbReference>
<dbReference type="Proteomes" id="UP000055611">
    <property type="component" value="Chromosome"/>
</dbReference>
<evidence type="ECO:0000313" key="10">
    <source>
        <dbReference type="EMBL" id="TDT87152.1"/>
    </source>
</evidence>
<comment type="function">
    <text evidence="7">Involved in DNA repair and RecF pathway recombination.</text>
</comment>
<dbReference type="InterPro" id="IPR022572">
    <property type="entry name" value="DNA_rep/recomb_RecO_N"/>
</dbReference>
<evidence type="ECO:0000256" key="2">
    <source>
        <dbReference type="ARBA" id="ARBA00021310"/>
    </source>
</evidence>
<dbReference type="Gene3D" id="2.40.50.140">
    <property type="entry name" value="Nucleic acid-binding proteins"/>
    <property type="match status" value="1"/>
</dbReference>
<evidence type="ECO:0000259" key="8">
    <source>
        <dbReference type="Pfam" id="PF11967"/>
    </source>
</evidence>
<dbReference type="PANTHER" id="PTHR33991:SF1">
    <property type="entry name" value="DNA REPAIR PROTEIN RECO"/>
    <property type="match status" value="1"/>
</dbReference>
<evidence type="ECO:0000313" key="11">
    <source>
        <dbReference type="Proteomes" id="UP000055611"/>
    </source>
</evidence>
<evidence type="ECO:0000256" key="4">
    <source>
        <dbReference type="ARBA" id="ARBA00023172"/>
    </source>
</evidence>
<dbReference type="KEGG" id="dej:AWY79_12570"/>
<proteinExistence type="inferred from homology"/>
<evidence type="ECO:0000256" key="1">
    <source>
        <dbReference type="ARBA" id="ARBA00007452"/>
    </source>
</evidence>
<sequence length="252" mass="27830">MSATEKGLVLKVGRFREADLWVRILTPSRGVFNGFAFGGSRSRRRFVGCLDPLSHVLFTIGTNKTGTYTVLEEGTLLHNFPELRRNPSQTGLAVNCVKFVEAVEIDPSDARPAYELLLETLHSLEKGGGCSDFTPWLFRAKLAFDMGYTPDFLSCGNCGRPLTGTDGHRFNVERGQVVCRTCLSDGKPLEGLARPISAGVLRALDWIQHSSPSDWCAVSMDAEVRRQAGQLIELFVAYHLGLSWEGGMYKKV</sequence>
<dbReference type="InterPro" id="IPR037278">
    <property type="entry name" value="ARFGAP/RecO"/>
</dbReference>
<comment type="similarity">
    <text evidence="1 7">Belongs to the RecO family.</text>
</comment>
<evidence type="ECO:0000313" key="9">
    <source>
        <dbReference type="EMBL" id="AMK11887.1"/>
    </source>
</evidence>